<dbReference type="OrthoDB" id="4882at2759"/>
<sequence length="265" mass="29587">MLPVLPLVYTSFAWQICQLREQDLPTSASLSINFYHGRGRLRLTGRREVGMNGDGDADSESQPGVIRKGPLAPRRFYAEDADVPEAIEMHPIGVVRSPYKERFGTPRQPVVTEGTLGGVKQNATVQLLRGHGYEACLEDVEGFERVWLITYMHLNQGWRSKVRVYPRKLPRRLGLFATRAPHRPNQLALSAVEVVGVDVDAGQLHILGLDLLDGTPVLDIKPYVPYADAFPDSAAGWLDQYDREQQMGRDEFGHELPPWCAGDTG</sequence>
<evidence type="ECO:0000256" key="3">
    <source>
        <dbReference type="SAM" id="MobiDB-lite"/>
    </source>
</evidence>
<dbReference type="InterPro" id="IPR040372">
    <property type="entry name" value="YaeB-like"/>
</dbReference>
<evidence type="ECO:0000313" key="6">
    <source>
        <dbReference type="Proteomes" id="UP000041254"/>
    </source>
</evidence>
<gene>
    <name evidence="5" type="ORF">Vbra_14108</name>
</gene>
<protein>
    <recommendedName>
        <fullName evidence="4">TsaA-like domain-containing protein</fullName>
    </recommendedName>
</protein>
<dbReference type="VEuPathDB" id="CryptoDB:Vbra_14108"/>
<dbReference type="SUPFAM" id="SSF118196">
    <property type="entry name" value="YaeB-like"/>
    <property type="match status" value="1"/>
</dbReference>
<name>A0A0G4F040_VITBC</name>
<feature type="domain" description="TsaA-like" evidence="4">
    <location>
        <begin position="89"/>
        <end position="232"/>
    </location>
</feature>
<dbReference type="STRING" id="1169540.A0A0G4F040"/>
<reference evidence="5 6" key="1">
    <citation type="submission" date="2014-11" db="EMBL/GenBank/DDBJ databases">
        <authorList>
            <person name="Zhu J."/>
            <person name="Qi W."/>
            <person name="Song R."/>
        </authorList>
    </citation>
    <scope>NUCLEOTIDE SEQUENCE [LARGE SCALE GENOMIC DNA]</scope>
</reference>
<dbReference type="Pfam" id="PF01980">
    <property type="entry name" value="TrmO_N"/>
    <property type="match status" value="1"/>
</dbReference>
<dbReference type="PANTHER" id="PTHR12818:SF0">
    <property type="entry name" value="TRNA (ADENINE(37)-N6)-METHYLTRANSFERASE"/>
    <property type="match status" value="1"/>
</dbReference>
<dbReference type="InterPro" id="IPR036413">
    <property type="entry name" value="YaeB-like_sf"/>
</dbReference>
<evidence type="ECO:0000259" key="4">
    <source>
        <dbReference type="PROSITE" id="PS51668"/>
    </source>
</evidence>
<organism evidence="5 6">
    <name type="scientific">Vitrella brassicaformis (strain CCMP3155)</name>
    <dbReference type="NCBI Taxonomy" id="1169540"/>
    <lineage>
        <taxon>Eukaryota</taxon>
        <taxon>Sar</taxon>
        <taxon>Alveolata</taxon>
        <taxon>Colpodellida</taxon>
        <taxon>Vitrellaceae</taxon>
        <taxon>Vitrella</taxon>
    </lineage>
</organism>
<dbReference type="Gene3D" id="2.40.30.70">
    <property type="entry name" value="YaeB-like"/>
    <property type="match status" value="1"/>
</dbReference>
<evidence type="ECO:0000256" key="1">
    <source>
        <dbReference type="ARBA" id="ARBA00022691"/>
    </source>
</evidence>
<comment type="similarity">
    <text evidence="2">Belongs to the tRNA methyltransferase O family.</text>
</comment>
<dbReference type="PANTHER" id="PTHR12818">
    <property type="entry name" value="TRNA (ADENINE(37)-N6)-METHYLTRANSFERASE"/>
    <property type="match status" value="1"/>
</dbReference>
<dbReference type="PhylomeDB" id="A0A0G4F040"/>
<evidence type="ECO:0000313" key="5">
    <source>
        <dbReference type="EMBL" id="CEM04951.1"/>
    </source>
</evidence>
<dbReference type="AlphaFoldDB" id="A0A0G4F040"/>
<dbReference type="EMBL" id="CDMY01000356">
    <property type="protein sequence ID" value="CEM04951.1"/>
    <property type="molecule type" value="Genomic_DNA"/>
</dbReference>
<feature type="region of interest" description="Disordered" evidence="3">
    <location>
        <begin position="46"/>
        <end position="68"/>
    </location>
</feature>
<dbReference type="InParanoid" id="A0A0G4F040"/>
<proteinExistence type="inferred from homology"/>
<evidence type="ECO:0000256" key="2">
    <source>
        <dbReference type="ARBA" id="ARBA00033753"/>
    </source>
</evidence>
<dbReference type="InterPro" id="IPR023370">
    <property type="entry name" value="TrmO-like_N"/>
</dbReference>
<keyword evidence="1" id="KW-0949">S-adenosyl-L-methionine</keyword>
<dbReference type="PROSITE" id="PS51668">
    <property type="entry name" value="TSAA_2"/>
    <property type="match status" value="1"/>
</dbReference>
<accession>A0A0G4F040</accession>
<dbReference type="InterPro" id="IPR036414">
    <property type="entry name" value="YaeB_N_sf"/>
</dbReference>
<dbReference type="CDD" id="cd09281">
    <property type="entry name" value="UPF0066"/>
    <property type="match status" value="1"/>
</dbReference>
<dbReference type="NCBIfam" id="TIGR00104">
    <property type="entry name" value="tRNA_TsaA"/>
    <property type="match status" value="1"/>
</dbReference>
<keyword evidence="6" id="KW-1185">Reference proteome</keyword>
<dbReference type="Proteomes" id="UP000041254">
    <property type="component" value="Unassembled WGS sequence"/>
</dbReference>